<evidence type="ECO:0000313" key="2">
    <source>
        <dbReference type="Proteomes" id="UP000262969"/>
    </source>
</evidence>
<evidence type="ECO:0000313" key="1">
    <source>
        <dbReference type="EMBL" id="HCL01103.1"/>
    </source>
</evidence>
<organism evidence="1 2">
    <name type="scientific">Lachnoclostridium phytofermentans</name>
    <dbReference type="NCBI Taxonomy" id="66219"/>
    <lineage>
        <taxon>Bacteria</taxon>
        <taxon>Bacillati</taxon>
        <taxon>Bacillota</taxon>
        <taxon>Clostridia</taxon>
        <taxon>Lachnospirales</taxon>
        <taxon>Lachnospiraceae</taxon>
    </lineage>
</organism>
<dbReference type="Proteomes" id="UP000262969">
    <property type="component" value="Unassembled WGS sequence"/>
</dbReference>
<comment type="caution">
    <text evidence="1">The sequence shown here is derived from an EMBL/GenBank/DDBJ whole genome shotgun (WGS) entry which is preliminary data.</text>
</comment>
<dbReference type="AlphaFoldDB" id="A0A3D2X396"/>
<name>A0A3D2X396_9FIRM</name>
<sequence>MENTKLNTYEPLLPYDITYGEAHSLYDNMAYVCDPILCNKSMVHMVSGNIIKFYEYLPSVPLKIGGV</sequence>
<proteinExistence type="predicted"/>
<protein>
    <submittedName>
        <fullName evidence="1">Uncharacterized protein</fullName>
    </submittedName>
</protein>
<accession>A0A3D2X396</accession>
<dbReference type="EMBL" id="DPVV01000060">
    <property type="protein sequence ID" value="HCL01103.1"/>
    <property type="molecule type" value="Genomic_DNA"/>
</dbReference>
<gene>
    <name evidence="1" type="ORF">DHW61_01555</name>
</gene>
<reference evidence="1 2" key="1">
    <citation type="journal article" date="2018" name="Nat. Biotechnol.">
        <title>A standardized bacterial taxonomy based on genome phylogeny substantially revises the tree of life.</title>
        <authorList>
            <person name="Parks D.H."/>
            <person name="Chuvochina M."/>
            <person name="Waite D.W."/>
            <person name="Rinke C."/>
            <person name="Skarshewski A."/>
            <person name="Chaumeil P.A."/>
            <person name="Hugenholtz P."/>
        </authorList>
    </citation>
    <scope>NUCLEOTIDE SEQUENCE [LARGE SCALE GENOMIC DNA]</scope>
    <source>
        <strain evidence="1">UBA11728</strain>
    </source>
</reference>